<dbReference type="Pfam" id="PF09995">
    <property type="entry name" value="MPAB_Lcp_cat"/>
    <property type="match status" value="1"/>
</dbReference>
<evidence type="ECO:0000313" key="2">
    <source>
        <dbReference type="EMBL" id="MBP2183057.1"/>
    </source>
</evidence>
<evidence type="ECO:0000259" key="1">
    <source>
        <dbReference type="Pfam" id="PF09995"/>
    </source>
</evidence>
<dbReference type="PANTHER" id="PTHR36151:SF3">
    <property type="entry name" value="ER-BOUND OXYGENASE MPAB_MPAB'_RUBBER OXYGENASE CATALYTIC DOMAIN-CONTAINING PROTEIN"/>
    <property type="match status" value="1"/>
</dbReference>
<proteinExistence type="predicted"/>
<dbReference type="RefSeq" id="WP_209666270.1">
    <property type="nucleotide sequence ID" value="NZ_JAGGMS010000001.1"/>
</dbReference>
<name>A0ABS4PUE9_9PSEU</name>
<dbReference type="PANTHER" id="PTHR36151">
    <property type="entry name" value="BLR2777 PROTEIN"/>
    <property type="match status" value="1"/>
</dbReference>
<dbReference type="InterPro" id="IPR018713">
    <property type="entry name" value="MPAB/Lcp_cat_dom"/>
</dbReference>
<dbReference type="EMBL" id="JAGGMS010000001">
    <property type="protein sequence ID" value="MBP2183057.1"/>
    <property type="molecule type" value="Genomic_DNA"/>
</dbReference>
<feature type="domain" description="ER-bound oxygenase mpaB/mpaB'/Rubber oxygenase catalytic" evidence="1">
    <location>
        <begin position="11"/>
        <end position="232"/>
    </location>
</feature>
<reference evidence="2 3" key="1">
    <citation type="submission" date="2021-03" db="EMBL/GenBank/DDBJ databases">
        <title>Sequencing the genomes of 1000 actinobacteria strains.</title>
        <authorList>
            <person name="Klenk H.-P."/>
        </authorList>
    </citation>
    <scope>NUCLEOTIDE SEQUENCE [LARGE SCALE GENOMIC DNA]</scope>
    <source>
        <strain evidence="2 3">DSM 45510</strain>
    </source>
</reference>
<comment type="caution">
    <text evidence="2">The sequence shown here is derived from an EMBL/GenBank/DDBJ whole genome shotgun (WGS) entry which is preliminary data.</text>
</comment>
<keyword evidence="3" id="KW-1185">Reference proteome</keyword>
<dbReference type="Proteomes" id="UP000741013">
    <property type="component" value="Unassembled WGS sequence"/>
</dbReference>
<accession>A0ABS4PUE9</accession>
<gene>
    <name evidence="2" type="ORF">JOM49_004583</name>
</gene>
<protein>
    <submittedName>
        <fullName evidence="2">Uncharacterized protein (DUF2236 family)</fullName>
    </submittedName>
</protein>
<organism evidence="2 3">
    <name type="scientific">Amycolatopsis magusensis</name>
    <dbReference type="NCBI Taxonomy" id="882444"/>
    <lineage>
        <taxon>Bacteria</taxon>
        <taxon>Bacillati</taxon>
        <taxon>Actinomycetota</taxon>
        <taxon>Actinomycetes</taxon>
        <taxon>Pseudonocardiales</taxon>
        <taxon>Pseudonocardiaceae</taxon>
        <taxon>Amycolatopsis</taxon>
    </lineage>
</organism>
<sequence length="266" mass="30489">MPELEDAVLGAGLMAGTANVIMQLGRPGVGYGVAESRVHSGNVFQHPVKRTRTTLTYLAVATLGTDEERRAYRRGVNRSHAQVRSTGSSPVRYNAFDEDLQLWVAACLYKGFEDTYTVFGEPLDDESADALYRGAATFGTTLQVRPGSWPADRAAFTEYWEKSLDRVDIDDRIRAYLTDLVELRFLPRFARVFAPYHRFVTTGFLPRRFREEMRLPWTARDQRRFDALMRAFAVVVRFSPKPLRRFPYNLCLWDLRRRLAAGRPLV</sequence>
<evidence type="ECO:0000313" key="3">
    <source>
        <dbReference type="Proteomes" id="UP000741013"/>
    </source>
</evidence>